<organism evidence="2">
    <name type="scientific">freshwater metagenome</name>
    <dbReference type="NCBI Taxonomy" id="449393"/>
    <lineage>
        <taxon>unclassified sequences</taxon>
        <taxon>metagenomes</taxon>
        <taxon>ecological metagenomes</taxon>
    </lineage>
</organism>
<dbReference type="InterPro" id="IPR013693">
    <property type="entry name" value="SpoIID/LytB_N"/>
</dbReference>
<evidence type="ECO:0000313" key="2">
    <source>
        <dbReference type="EMBL" id="CAB4564643.1"/>
    </source>
</evidence>
<gene>
    <name evidence="2" type="ORF">UFOPK1689_00266</name>
</gene>
<proteinExistence type="predicted"/>
<protein>
    <submittedName>
        <fullName evidence="2">Unannotated protein</fullName>
    </submittedName>
</protein>
<dbReference type="Pfam" id="PF08486">
    <property type="entry name" value="SpoIID"/>
    <property type="match status" value="1"/>
</dbReference>
<sequence length="429" mass="46115">MRMFKLLTLTLSIVLPISLISPLPSNAIAVPSTFQFTGAGYGHGVGMSQMGARSKALAGENATSILNYYYKDVALETADDTKILRVNIGHQLTTARMLTRTQGANLQIFSGDIGDAQGVQPLATIPAMSSLNFSIFGSTVIPSITTGKIVSSIPGNRIFTVRWSGTRYLAGVDGIMTLSHANRKSNYRYGQVQIRAVRAGSLGFRLAITNSVRLADEYLWGVSEMPSFWPMAALEAQAIASRTFALSKAGVIRTACDCDLYGEITDQKFLGYAKEIEKKWGVFWKAAVTNTAGLVLTQSGKPITAWFGSSSGGITETALSAWGSERAFTHSVEDLASLDPTLNPNFYKWERSIPQSVTAAAFLLPDVVTLELLTRNPSGTVGMIRATASNGKQVSIRGETFRSRTKIPSAYFNLVGVQNAVEPAPSPSS</sequence>
<dbReference type="NCBIfam" id="TIGR02669">
    <property type="entry name" value="SpoIID_LytB"/>
    <property type="match status" value="1"/>
</dbReference>
<accession>A0A6J6DR80</accession>
<name>A0A6J6DR80_9ZZZZ</name>
<dbReference type="GO" id="GO:0030435">
    <property type="term" value="P:sporulation resulting in formation of a cellular spore"/>
    <property type="evidence" value="ECO:0007669"/>
    <property type="project" value="InterPro"/>
</dbReference>
<evidence type="ECO:0000259" key="1">
    <source>
        <dbReference type="Pfam" id="PF08486"/>
    </source>
</evidence>
<feature type="domain" description="Sporulation stage II protein D amidase enhancer LytB N-terminal" evidence="1">
    <location>
        <begin position="209"/>
        <end position="297"/>
    </location>
</feature>
<dbReference type="InterPro" id="IPR013486">
    <property type="entry name" value="SpoIID/LytB"/>
</dbReference>
<dbReference type="AlphaFoldDB" id="A0A6J6DR80"/>
<dbReference type="EMBL" id="CAEZTN010000003">
    <property type="protein sequence ID" value="CAB4564643.1"/>
    <property type="molecule type" value="Genomic_DNA"/>
</dbReference>
<reference evidence="2" key="1">
    <citation type="submission" date="2020-05" db="EMBL/GenBank/DDBJ databases">
        <authorList>
            <person name="Chiriac C."/>
            <person name="Salcher M."/>
            <person name="Ghai R."/>
            <person name="Kavagutti S V."/>
        </authorList>
    </citation>
    <scope>NUCLEOTIDE SEQUENCE</scope>
</reference>